<dbReference type="EMBL" id="SMOL01000157">
    <property type="protein sequence ID" value="KAB2627102.1"/>
    <property type="molecule type" value="Genomic_DNA"/>
</dbReference>
<name>A0A5N5HLS5_9ROSA</name>
<keyword evidence="3" id="KW-1185">Reference proteome</keyword>
<keyword evidence="1" id="KW-0472">Membrane</keyword>
<reference evidence="3" key="2">
    <citation type="submission" date="2019-10" db="EMBL/GenBank/DDBJ databases">
        <title>A de novo genome assembly of a pear dwarfing rootstock.</title>
        <authorList>
            <person name="Wang F."/>
            <person name="Wang J."/>
            <person name="Li S."/>
            <person name="Zhang Y."/>
            <person name="Fang M."/>
            <person name="Ma L."/>
            <person name="Zhao Y."/>
            <person name="Jiang S."/>
        </authorList>
    </citation>
    <scope>NUCLEOTIDE SEQUENCE [LARGE SCALE GENOMIC DNA]</scope>
</reference>
<comment type="caution">
    <text evidence="2">The sequence shown here is derived from an EMBL/GenBank/DDBJ whole genome shotgun (WGS) entry which is preliminary data.</text>
</comment>
<feature type="transmembrane region" description="Helical" evidence="1">
    <location>
        <begin position="16"/>
        <end position="41"/>
    </location>
</feature>
<dbReference type="AlphaFoldDB" id="A0A5N5HLS5"/>
<evidence type="ECO:0000313" key="2">
    <source>
        <dbReference type="EMBL" id="KAB2627102.1"/>
    </source>
</evidence>
<gene>
    <name evidence="2" type="ORF">D8674_020720</name>
</gene>
<reference evidence="2 3" key="1">
    <citation type="submission" date="2019-09" db="EMBL/GenBank/DDBJ databases">
        <authorList>
            <person name="Ou C."/>
        </authorList>
    </citation>
    <scope>NUCLEOTIDE SEQUENCE [LARGE SCALE GENOMIC DNA]</scope>
    <source>
        <strain evidence="2">S2</strain>
        <tissue evidence="2">Leaf</tissue>
    </source>
</reference>
<reference evidence="2 3" key="3">
    <citation type="submission" date="2019-11" db="EMBL/GenBank/DDBJ databases">
        <title>A de novo genome assembly of a pear dwarfing rootstock.</title>
        <authorList>
            <person name="Wang F."/>
            <person name="Wang J."/>
            <person name="Li S."/>
            <person name="Zhang Y."/>
            <person name="Fang M."/>
            <person name="Ma L."/>
            <person name="Zhao Y."/>
            <person name="Jiang S."/>
        </authorList>
    </citation>
    <scope>NUCLEOTIDE SEQUENCE [LARGE SCALE GENOMIC DNA]</scope>
    <source>
        <strain evidence="2">S2</strain>
        <tissue evidence="2">Leaf</tissue>
    </source>
</reference>
<protein>
    <submittedName>
        <fullName evidence="2">Mitochondrial Rho GTPase 1-like</fullName>
    </submittedName>
</protein>
<evidence type="ECO:0000313" key="3">
    <source>
        <dbReference type="Proteomes" id="UP000327157"/>
    </source>
</evidence>
<sequence>MTERSGNRLAHSLDDLFYLFIWVFIADAYYVLCFWVLSLIVEASTNLLADQQMPVYNLASKILCRVINVSLKAEPDTDEVFAQVTLLPESNFSEWLCHTLLFFLSKRGRFAWLSLFQQVSGFLWLELQSTSFVADQKLPYLDFAAQCRHLNSITTNPIQGEGCRTLWNCRKCRSPTRNWRCHHPSILGSFRPLELAGSGEQSVSVLECTGIKEANSRC</sequence>
<dbReference type="Proteomes" id="UP000327157">
    <property type="component" value="Chromosome 2"/>
</dbReference>
<dbReference type="OrthoDB" id="2016915at2759"/>
<keyword evidence="1" id="KW-0812">Transmembrane</keyword>
<proteinExistence type="predicted"/>
<keyword evidence="1" id="KW-1133">Transmembrane helix</keyword>
<organism evidence="2 3">
    <name type="scientific">Pyrus ussuriensis x Pyrus communis</name>
    <dbReference type="NCBI Taxonomy" id="2448454"/>
    <lineage>
        <taxon>Eukaryota</taxon>
        <taxon>Viridiplantae</taxon>
        <taxon>Streptophyta</taxon>
        <taxon>Embryophyta</taxon>
        <taxon>Tracheophyta</taxon>
        <taxon>Spermatophyta</taxon>
        <taxon>Magnoliopsida</taxon>
        <taxon>eudicotyledons</taxon>
        <taxon>Gunneridae</taxon>
        <taxon>Pentapetalae</taxon>
        <taxon>rosids</taxon>
        <taxon>fabids</taxon>
        <taxon>Rosales</taxon>
        <taxon>Rosaceae</taxon>
        <taxon>Amygdaloideae</taxon>
        <taxon>Maleae</taxon>
        <taxon>Pyrus</taxon>
    </lineage>
</organism>
<evidence type="ECO:0000256" key="1">
    <source>
        <dbReference type="SAM" id="Phobius"/>
    </source>
</evidence>
<accession>A0A5N5HLS5</accession>